<keyword evidence="1 4" id="KW-0808">Transferase</keyword>
<evidence type="ECO:0000313" key="4">
    <source>
        <dbReference type="EMBL" id="SDX65521.1"/>
    </source>
</evidence>
<dbReference type="STRING" id="356660.SAMN05444336_1087"/>
<evidence type="ECO:0000256" key="1">
    <source>
        <dbReference type="ARBA" id="ARBA00022679"/>
    </source>
</evidence>
<gene>
    <name evidence="4" type="ORF">SAMN05444336_1087</name>
</gene>
<dbReference type="InterPro" id="IPR002505">
    <property type="entry name" value="PTA_PTB"/>
</dbReference>
<evidence type="ECO:0000313" key="5">
    <source>
        <dbReference type="Proteomes" id="UP000199118"/>
    </source>
</evidence>
<protein>
    <submittedName>
        <fullName evidence="4">Phosphate butyryltransferase</fullName>
    </submittedName>
</protein>
<dbReference type="OrthoDB" id="9800237at2"/>
<dbReference type="InterPro" id="IPR050500">
    <property type="entry name" value="Phos_Acetyltrans/Butyryltrans"/>
</dbReference>
<dbReference type="GO" id="GO:0016746">
    <property type="term" value="F:acyltransferase activity"/>
    <property type="evidence" value="ECO:0007669"/>
    <property type="project" value="UniProtKB-KW"/>
</dbReference>
<name>A0A1H3DGM4_9RHOB</name>
<accession>A0A1H3DGM4</accession>
<evidence type="ECO:0000256" key="2">
    <source>
        <dbReference type="ARBA" id="ARBA00023315"/>
    </source>
</evidence>
<keyword evidence="5" id="KW-1185">Reference proteome</keyword>
<reference evidence="4 5" key="1">
    <citation type="submission" date="2016-10" db="EMBL/GenBank/DDBJ databases">
        <authorList>
            <person name="de Groot N.N."/>
        </authorList>
    </citation>
    <scope>NUCLEOTIDE SEQUENCE [LARGE SCALE GENOMIC DNA]</scope>
    <source>
        <strain evidence="4 5">DSM 17890</strain>
    </source>
</reference>
<dbReference type="Pfam" id="PF01515">
    <property type="entry name" value="PTA_PTB"/>
    <property type="match status" value="1"/>
</dbReference>
<dbReference type="NCBIfam" id="NF006045">
    <property type="entry name" value="PRK08190.1"/>
    <property type="match status" value="1"/>
</dbReference>
<evidence type="ECO:0000259" key="3">
    <source>
        <dbReference type="Pfam" id="PF01515"/>
    </source>
</evidence>
<dbReference type="Gene3D" id="3.40.718.10">
    <property type="entry name" value="Isopropylmalate Dehydrogenase"/>
    <property type="match status" value="1"/>
</dbReference>
<dbReference type="EMBL" id="FNMZ01000008">
    <property type="protein sequence ID" value="SDX65521.1"/>
    <property type="molecule type" value="Genomic_DNA"/>
</dbReference>
<dbReference type="PANTHER" id="PTHR43356:SF2">
    <property type="entry name" value="PHOSPHATE ACETYLTRANSFERASE"/>
    <property type="match status" value="1"/>
</dbReference>
<keyword evidence="2" id="KW-0012">Acyltransferase</keyword>
<dbReference type="InterPro" id="IPR029069">
    <property type="entry name" value="HotDog_dom_sf"/>
</dbReference>
<dbReference type="Gene3D" id="3.10.129.10">
    <property type="entry name" value="Hotdog Thioesterase"/>
    <property type="match status" value="1"/>
</dbReference>
<dbReference type="SUPFAM" id="SSF54637">
    <property type="entry name" value="Thioesterase/thiol ester dehydrase-isomerase"/>
    <property type="match status" value="1"/>
</dbReference>
<dbReference type="SUPFAM" id="SSF53659">
    <property type="entry name" value="Isocitrate/Isopropylmalate dehydrogenase-like"/>
    <property type="match status" value="1"/>
</dbReference>
<organism evidence="4 5">
    <name type="scientific">Albimonas donghaensis</name>
    <dbReference type="NCBI Taxonomy" id="356660"/>
    <lineage>
        <taxon>Bacteria</taxon>
        <taxon>Pseudomonadati</taxon>
        <taxon>Pseudomonadota</taxon>
        <taxon>Alphaproteobacteria</taxon>
        <taxon>Rhodobacterales</taxon>
        <taxon>Paracoccaceae</taxon>
        <taxon>Albimonas</taxon>
    </lineage>
</organism>
<proteinExistence type="predicted"/>
<feature type="domain" description="Phosphate acetyl/butaryl transferase" evidence="3">
    <location>
        <begin position="236"/>
        <end position="449"/>
    </location>
</feature>
<dbReference type="AlphaFoldDB" id="A0A1H3DGM4"/>
<sequence length="460" mass="47705">MRENLTYDEIEPGATAGLTRLCAADDLFAFAHCSGNHNPLHLADRDGDGDGVAEAEAPSLWVASLISALLGWRLPGPGVALERLDLRFEGRACAGEELRAEVEVLEKLGEGRVRFAVSVSRPADGARLLTGEAVARAPLKKLRFAETEIPGLTVQRHMHFDRLIAQARALGSVSIAVAAAGGVSALAGALEAAEAGLIRPILVGDPTKIAEAASELGADLGAYEIVAADTEEHAAEAAVALVREGRAEALMKGNLHTDHLLRAILDRTHGLRAGRRLTHVFVMDVPGLGRPLLISDAAINIAPDLETKADIVRNAIDCARAIGIEVPKVGVLSAVELVNPAIPSSMDAALLSKMAERGQITGGLVDGPLAMDNAVDLGAARTKGIKSMVAGRADALIAPNLDAGNMIAKELAYIAHAEAAGVVLGARAPVVLTSRADGPEARLASCAVAALCRAWSAGNR</sequence>
<dbReference type="Proteomes" id="UP000199118">
    <property type="component" value="Unassembled WGS sequence"/>
</dbReference>
<dbReference type="RefSeq" id="WP_092684048.1">
    <property type="nucleotide sequence ID" value="NZ_FNMZ01000008.1"/>
</dbReference>
<dbReference type="PANTHER" id="PTHR43356">
    <property type="entry name" value="PHOSPHATE ACETYLTRANSFERASE"/>
    <property type="match status" value="1"/>
</dbReference>